<evidence type="ECO:0000313" key="3">
    <source>
        <dbReference type="EMBL" id="KAG5610152.1"/>
    </source>
</evidence>
<dbReference type="EMBL" id="JACXVP010000004">
    <property type="protein sequence ID" value="KAG5610152.1"/>
    <property type="molecule type" value="Genomic_DNA"/>
</dbReference>
<dbReference type="Proteomes" id="UP000824120">
    <property type="component" value="Chromosome 4"/>
</dbReference>
<feature type="transmembrane region" description="Helical" evidence="2">
    <location>
        <begin position="75"/>
        <end position="100"/>
    </location>
</feature>
<feature type="region of interest" description="Disordered" evidence="1">
    <location>
        <begin position="270"/>
        <end position="289"/>
    </location>
</feature>
<keyword evidence="2" id="KW-1133">Transmembrane helix</keyword>
<reference evidence="3 4" key="1">
    <citation type="submission" date="2020-09" db="EMBL/GenBank/DDBJ databases">
        <title>De no assembly of potato wild relative species, Solanum commersonii.</title>
        <authorList>
            <person name="Cho K."/>
        </authorList>
    </citation>
    <scope>NUCLEOTIDE SEQUENCE [LARGE SCALE GENOMIC DNA]</scope>
    <source>
        <strain evidence="3">LZ3.2</strain>
        <tissue evidence="3">Leaf</tissue>
    </source>
</reference>
<proteinExistence type="predicted"/>
<evidence type="ECO:0000256" key="1">
    <source>
        <dbReference type="SAM" id="MobiDB-lite"/>
    </source>
</evidence>
<name>A0A9J5ZE89_SOLCO</name>
<keyword evidence="4" id="KW-1185">Reference proteome</keyword>
<dbReference type="AlphaFoldDB" id="A0A9J5ZE89"/>
<accession>A0A9J5ZE89</accession>
<keyword evidence="2" id="KW-0812">Transmembrane</keyword>
<comment type="caution">
    <text evidence="3">The sequence shown here is derived from an EMBL/GenBank/DDBJ whole genome shotgun (WGS) entry which is preliminary data.</text>
</comment>
<keyword evidence="2" id="KW-0472">Membrane</keyword>
<evidence type="ECO:0000313" key="4">
    <source>
        <dbReference type="Proteomes" id="UP000824120"/>
    </source>
</evidence>
<protein>
    <submittedName>
        <fullName evidence="3">Uncharacterized protein</fullName>
    </submittedName>
</protein>
<organism evidence="3 4">
    <name type="scientific">Solanum commersonii</name>
    <name type="common">Commerson's wild potato</name>
    <name type="synonym">Commerson's nightshade</name>
    <dbReference type="NCBI Taxonomy" id="4109"/>
    <lineage>
        <taxon>Eukaryota</taxon>
        <taxon>Viridiplantae</taxon>
        <taxon>Streptophyta</taxon>
        <taxon>Embryophyta</taxon>
        <taxon>Tracheophyta</taxon>
        <taxon>Spermatophyta</taxon>
        <taxon>Magnoliopsida</taxon>
        <taxon>eudicotyledons</taxon>
        <taxon>Gunneridae</taxon>
        <taxon>Pentapetalae</taxon>
        <taxon>asterids</taxon>
        <taxon>lamiids</taxon>
        <taxon>Solanales</taxon>
        <taxon>Solanaceae</taxon>
        <taxon>Solanoideae</taxon>
        <taxon>Solaneae</taxon>
        <taxon>Solanum</taxon>
    </lineage>
</organism>
<gene>
    <name evidence="3" type="ORF">H5410_021433</name>
</gene>
<evidence type="ECO:0000256" key="2">
    <source>
        <dbReference type="SAM" id="Phobius"/>
    </source>
</evidence>
<sequence length="289" mass="31822">MQIKLTKILEITKDREGGIERIMSMQSLSVRVSVADGAVLPYLLGAAVDVSADNVWITNCTTVSIRSGKSMNIPLLCLLSIHGYQLLIGLCMFCVIPLHFSDGLRRILIICPLYYCQLRGFSLSAFTSNDSHYQGINSGLELGQMPYLQDHGLSDSGKLGGRRYTWSSEARVDEDASAGNKSTSTSREVSVGAALLLSSSSRSWGTPAHRHNSVFRIGKGRDVCVDPLFGHDRTKENRLRMTQNGLIIGWHDCATDEAKPVMGGDVHIPLLNQSSRTQPPRGDFQNLWR</sequence>